<keyword evidence="4" id="KW-1185">Reference proteome</keyword>
<dbReference type="RefSeq" id="WP_260394981.1">
    <property type="nucleotide sequence ID" value="NZ_JACHKA010000001.1"/>
</dbReference>
<evidence type="ECO:0000313" key="4">
    <source>
        <dbReference type="Proteomes" id="UP001138540"/>
    </source>
</evidence>
<keyword evidence="2" id="KW-0732">Signal</keyword>
<reference evidence="3 4" key="1">
    <citation type="submission" date="2020-08" db="EMBL/GenBank/DDBJ databases">
        <title>Exploring microbial biodiversity for novel pathways involved in the catabolism of aromatic compounds derived from lignin.</title>
        <authorList>
            <person name="Elkins J."/>
        </authorList>
    </citation>
    <scope>NUCLEOTIDE SEQUENCE [LARGE SCALE GENOMIC DNA]</scope>
    <source>
        <strain evidence="3 4">B1D3A</strain>
    </source>
</reference>
<sequence>MTRPVLTILLSLTLAGAAGAQEKEGDKTLDKAGEIATQPVRDVGIQKTEIPEVLTRAVSQPYASPGSGCRTLIAQIAELNEVLGPDFGGNSKENEDKFGKLAAAGGEAVVNSLIPFRGLVREVSGAAPAERRFDAAVNAGLARRGYLRGLAVSRGCKLPPPPVVKAKDDGKKKDEKQK</sequence>
<organism evidence="3 4">
    <name type="scientific">Sphingobium lignivorans</name>
    <dbReference type="NCBI Taxonomy" id="2735886"/>
    <lineage>
        <taxon>Bacteria</taxon>
        <taxon>Pseudomonadati</taxon>
        <taxon>Pseudomonadota</taxon>
        <taxon>Alphaproteobacteria</taxon>
        <taxon>Sphingomonadales</taxon>
        <taxon>Sphingomonadaceae</taxon>
        <taxon>Sphingobium</taxon>
    </lineage>
</organism>
<feature type="chain" id="PRO_5047248457" evidence="2">
    <location>
        <begin position="21"/>
        <end position="178"/>
    </location>
</feature>
<protein>
    <submittedName>
        <fullName evidence="3">Uncharacterized protein</fullName>
    </submittedName>
</protein>
<name>A0ABR6NKU9_9SPHN</name>
<gene>
    <name evidence="3" type="ORF">HNP60_003876</name>
</gene>
<feature type="signal peptide" evidence="2">
    <location>
        <begin position="1"/>
        <end position="20"/>
    </location>
</feature>
<dbReference type="Proteomes" id="UP001138540">
    <property type="component" value="Unassembled WGS sequence"/>
</dbReference>
<feature type="compositionally biased region" description="Basic and acidic residues" evidence="1">
    <location>
        <begin position="165"/>
        <end position="178"/>
    </location>
</feature>
<accession>A0ABR6NKU9</accession>
<evidence type="ECO:0000313" key="3">
    <source>
        <dbReference type="EMBL" id="MBB5987902.1"/>
    </source>
</evidence>
<comment type="caution">
    <text evidence="3">The sequence shown here is derived from an EMBL/GenBank/DDBJ whole genome shotgun (WGS) entry which is preliminary data.</text>
</comment>
<evidence type="ECO:0000256" key="1">
    <source>
        <dbReference type="SAM" id="MobiDB-lite"/>
    </source>
</evidence>
<proteinExistence type="predicted"/>
<dbReference type="EMBL" id="JACHKA010000001">
    <property type="protein sequence ID" value="MBB5987902.1"/>
    <property type="molecule type" value="Genomic_DNA"/>
</dbReference>
<evidence type="ECO:0000256" key="2">
    <source>
        <dbReference type="SAM" id="SignalP"/>
    </source>
</evidence>
<feature type="region of interest" description="Disordered" evidence="1">
    <location>
        <begin position="154"/>
        <end position="178"/>
    </location>
</feature>